<dbReference type="InterPro" id="IPR018152">
    <property type="entry name" value="SOD_Cu/Zn_BS"/>
</dbReference>
<dbReference type="EMBL" id="MCFE01000626">
    <property type="protein sequence ID" value="ORX83864.1"/>
    <property type="molecule type" value="Genomic_DNA"/>
</dbReference>
<evidence type="ECO:0000313" key="12">
    <source>
        <dbReference type="EMBL" id="ORX83864.1"/>
    </source>
</evidence>
<evidence type="ECO:0000256" key="10">
    <source>
        <dbReference type="SAM" id="SignalP"/>
    </source>
</evidence>
<evidence type="ECO:0000256" key="5">
    <source>
        <dbReference type="ARBA" id="ARBA00023002"/>
    </source>
</evidence>
<evidence type="ECO:0000256" key="4">
    <source>
        <dbReference type="ARBA" id="ARBA00022862"/>
    </source>
</evidence>
<dbReference type="InterPro" id="IPR024134">
    <property type="entry name" value="SOD_Cu/Zn_/chaperone"/>
</dbReference>
<keyword evidence="5 9" id="KW-0560">Oxidoreductase</keyword>
<name>A0A1Y1XER8_9FUNG</name>
<keyword evidence="7" id="KW-1015">Disulfide bond</keyword>
<dbReference type="STRING" id="1314790.A0A1Y1XER8"/>
<evidence type="ECO:0000256" key="1">
    <source>
        <dbReference type="ARBA" id="ARBA00010457"/>
    </source>
</evidence>
<dbReference type="Proteomes" id="UP000193498">
    <property type="component" value="Unassembled WGS sequence"/>
</dbReference>
<reference evidence="12 13" key="1">
    <citation type="submission" date="2016-07" db="EMBL/GenBank/DDBJ databases">
        <title>Pervasive Adenine N6-methylation of Active Genes in Fungi.</title>
        <authorList>
            <consortium name="DOE Joint Genome Institute"/>
            <person name="Mondo S.J."/>
            <person name="Dannebaum R.O."/>
            <person name="Kuo R.C."/>
            <person name="Labutti K."/>
            <person name="Haridas S."/>
            <person name="Kuo A."/>
            <person name="Salamov A."/>
            <person name="Ahrendt S.R."/>
            <person name="Lipzen A."/>
            <person name="Sullivan W."/>
            <person name="Andreopoulos W.B."/>
            <person name="Clum A."/>
            <person name="Lindquist E."/>
            <person name="Daum C."/>
            <person name="Ramamoorthy G.K."/>
            <person name="Gryganskyi A."/>
            <person name="Culley D."/>
            <person name="Magnuson J.K."/>
            <person name="James T.Y."/>
            <person name="O'Malley M.A."/>
            <person name="Stajich J.E."/>
            <person name="Spatafora J.W."/>
            <person name="Visel A."/>
            <person name="Grigoriev I.V."/>
        </authorList>
    </citation>
    <scope>NUCLEOTIDE SEQUENCE [LARGE SCALE GENOMIC DNA]</scope>
    <source>
        <strain evidence="12 13">CBS 931.73</strain>
    </source>
</reference>
<dbReference type="InterPro" id="IPR036423">
    <property type="entry name" value="SOD-like_Cu/Zn_dom_sf"/>
</dbReference>
<dbReference type="GO" id="GO:0005507">
    <property type="term" value="F:copper ion binding"/>
    <property type="evidence" value="ECO:0007669"/>
    <property type="project" value="InterPro"/>
</dbReference>
<sequence>MRGSKALSLASLIWSVLGRPYSYAFVPEVYRATAFIDNPNPAIKGTIRFTQMNDDDIVAVHGNLTGLTPGKHGLHIHQYGDIGNECSNAGPHYNPHNKTHSAPKDSDRHVGDLGNIVSDSAGNVVFVLHDSLIRLHGGNSIVGRSIVIHEKEDNLGHGEAPGSKETGDAGKRIACGIIGYSK</sequence>
<comment type="caution">
    <text evidence="12">The sequence shown here is derived from an EMBL/GenBank/DDBJ whole genome shotgun (WGS) entry which is preliminary data.</text>
</comment>
<dbReference type="GO" id="GO:0004784">
    <property type="term" value="F:superoxide dismutase activity"/>
    <property type="evidence" value="ECO:0007669"/>
    <property type="project" value="UniProtKB-EC"/>
</dbReference>
<keyword evidence="6 9" id="KW-0186">Copper</keyword>
<comment type="similarity">
    <text evidence="1 9">Belongs to the Cu-Zn superoxide dismutase family.</text>
</comment>
<evidence type="ECO:0000256" key="2">
    <source>
        <dbReference type="ARBA" id="ARBA00022723"/>
    </source>
</evidence>
<comment type="catalytic activity">
    <reaction evidence="8 9">
        <text>2 superoxide + 2 H(+) = H2O2 + O2</text>
        <dbReference type="Rhea" id="RHEA:20696"/>
        <dbReference type="ChEBI" id="CHEBI:15378"/>
        <dbReference type="ChEBI" id="CHEBI:15379"/>
        <dbReference type="ChEBI" id="CHEBI:16240"/>
        <dbReference type="ChEBI" id="CHEBI:18421"/>
        <dbReference type="EC" id="1.15.1.1"/>
    </reaction>
</comment>
<gene>
    <name evidence="12" type="ORF">K493DRAFT_387727</name>
</gene>
<feature type="chain" id="PRO_5012305089" description="Superoxide dismutase [Cu-Zn]" evidence="10">
    <location>
        <begin position="19"/>
        <end position="182"/>
    </location>
</feature>
<keyword evidence="13" id="KW-1185">Reference proteome</keyword>
<dbReference type="AlphaFoldDB" id="A0A1Y1XER8"/>
<evidence type="ECO:0000256" key="3">
    <source>
        <dbReference type="ARBA" id="ARBA00022833"/>
    </source>
</evidence>
<evidence type="ECO:0000256" key="8">
    <source>
        <dbReference type="ARBA" id="ARBA00049204"/>
    </source>
</evidence>
<evidence type="ECO:0000256" key="7">
    <source>
        <dbReference type="ARBA" id="ARBA00023157"/>
    </source>
</evidence>
<comment type="cofactor">
    <cofactor evidence="9">
        <name>Cu cation</name>
        <dbReference type="ChEBI" id="CHEBI:23378"/>
    </cofactor>
    <text evidence="9">Binds 1 copper ion per subunit.</text>
</comment>
<evidence type="ECO:0000313" key="13">
    <source>
        <dbReference type="Proteomes" id="UP000193498"/>
    </source>
</evidence>
<dbReference type="Gene3D" id="2.60.40.200">
    <property type="entry name" value="Superoxide dismutase, copper/zinc binding domain"/>
    <property type="match status" value="1"/>
</dbReference>
<dbReference type="Pfam" id="PF00080">
    <property type="entry name" value="Sod_Cu"/>
    <property type="match status" value="1"/>
</dbReference>
<dbReference type="SUPFAM" id="SSF49329">
    <property type="entry name" value="Cu,Zn superoxide dismutase-like"/>
    <property type="match status" value="1"/>
</dbReference>
<comment type="cofactor">
    <cofactor evidence="9">
        <name>Zn(2+)</name>
        <dbReference type="ChEBI" id="CHEBI:29105"/>
    </cofactor>
    <text evidence="9">Binds 1 zinc ion per subunit.</text>
</comment>
<keyword evidence="3 9" id="KW-0862">Zinc</keyword>
<keyword evidence="10" id="KW-0732">Signal</keyword>
<dbReference type="OrthoDB" id="2015551at2759"/>
<accession>A0A1Y1XER8</accession>
<keyword evidence="2 9" id="KW-0479">Metal-binding</keyword>
<evidence type="ECO:0000256" key="6">
    <source>
        <dbReference type="ARBA" id="ARBA00023008"/>
    </source>
</evidence>
<keyword evidence="4" id="KW-0049">Antioxidant</keyword>
<dbReference type="EC" id="1.15.1.1" evidence="9"/>
<feature type="signal peptide" evidence="10">
    <location>
        <begin position="1"/>
        <end position="18"/>
    </location>
</feature>
<evidence type="ECO:0000259" key="11">
    <source>
        <dbReference type="Pfam" id="PF00080"/>
    </source>
</evidence>
<organism evidence="12 13">
    <name type="scientific">Basidiobolus meristosporus CBS 931.73</name>
    <dbReference type="NCBI Taxonomy" id="1314790"/>
    <lineage>
        <taxon>Eukaryota</taxon>
        <taxon>Fungi</taxon>
        <taxon>Fungi incertae sedis</taxon>
        <taxon>Zoopagomycota</taxon>
        <taxon>Entomophthoromycotina</taxon>
        <taxon>Basidiobolomycetes</taxon>
        <taxon>Basidiobolales</taxon>
        <taxon>Basidiobolaceae</taxon>
        <taxon>Basidiobolus</taxon>
    </lineage>
</organism>
<dbReference type="CDD" id="cd00305">
    <property type="entry name" value="Cu-Zn_Superoxide_Dismutase"/>
    <property type="match status" value="1"/>
</dbReference>
<evidence type="ECO:0000256" key="9">
    <source>
        <dbReference type="RuleBase" id="RU000393"/>
    </source>
</evidence>
<comment type="function">
    <text evidence="9">Destroys radicals which are normally produced within the cells and which are toxic to biological systems.</text>
</comment>
<dbReference type="PROSITE" id="PS00332">
    <property type="entry name" value="SOD_CU_ZN_2"/>
    <property type="match status" value="1"/>
</dbReference>
<protein>
    <recommendedName>
        <fullName evidence="9">Superoxide dismutase [Cu-Zn]</fullName>
        <ecNumber evidence="9">1.15.1.1</ecNumber>
    </recommendedName>
</protein>
<dbReference type="PANTHER" id="PTHR10003">
    <property type="entry name" value="SUPEROXIDE DISMUTASE CU-ZN -RELATED"/>
    <property type="match status" value="1"/>
</dbReference>
<dbReference type="PRINTS" id="PR00068">
    <property type="entry name" value="CUZNDISMTASE"/>
</dbReference>
<proteinExistence type="inferred from homology"/>
<dbReference type="FunFam" id="2.60.40.200:FF:000003">
    <property type="entry name" value="Superoxide dismutase [Cu-Zn], chloroplastic"/>
    <property type="match status" value="1"/>
</dbReference>
<dbReference type="InterPro" id="IPR001424">
    <property type="entry name" value="SOD_Cu_Zn_dom"/>
</dbReference>
<feature type="domain" description="Superoxide dismutase copper/zinc binding" evidence="11">
    <location>
        <begin position="43"/>
        <end position="178"/>
    </location>
</feature>
<dbReference type="InParanoid" id="A0A1Y1XER8"/>